<feature type="compositionally biased region" description="Basic residues" evidence="1">
    <location>
        <begin position="416"/>
        <end position="425"/>
    </location>
</feature>
<dbReference type="Proteomes" id="UP001430848">
    <property type="component" value="Unassembled WGS sequence"/>
</dbReference>
<accession>A0ABR1NRU4</accession>
<gene>
    <name evidence="2" type="ORF">SLS63_012275</name>
</gene>
<evidence type="ECO:0000256" key="1">
    <source>
        <dbReference type="SAM" id="MobiDB-lite"/>
    </source>
</evidence>
<comment type="caution">
    <text evidence="2">The sequence shown here is derived from an EMBL/GenBank/DDBJ whole genome shotgun (WGS) entry which is preliminary data.</text>
</comment>
<proteinExistence type="predicted"/>
<feature type="compositionally biased region" description="Low complexity" evidence="1">
    <location>
        <begin position="1"/>
        <end position="20"/>
    </location>
</feature>
<feature type="compositionally biased region" description="Acidic residues" evidence="1">
    <location>
        <begin position="452"/>
        <end position="463"/>
    </location>
</feature>
<evidence type="ECO:0000313" key="3">
    <source>
        <dbReference type="Proteomes" id="UP001430848"/>
    </source>
</evidence>
<feature type="region of interest" description="Disordered" evidence="1">
    <location>
        <begin position="298"/>
        <end position="330"/>
    </location>
</feature>
<keyword evidence="3" id="KW-1185">Reference proteome</keyword>
<protein>
    <submittedName>
        <fullName evidence="2">Uncharacterized protein</fullName>
    </submittedName>
</protein>
<name>A0ABR1NRU4_DIAER</name>
<feature type="compositionally biased region" description="Low complexity" evidence="1">
    <location>
        <begin position="393"/>
        <end position="407"/>
    </location>
</feature>
<feature type="region of interest" description="Disordered" evidence="1">
    <location>
        <begin position="1"/>
        <end position="135"/>
    </location>
</feature>
<evidence type="ECO:0000313" key="2">
    <source>
        <dbReference type="EMBL" id="KAK7712846.1"/>
    </source>
</evidence>
<feature type="region of interest" description="Disordered" evidence="1">
    <location>
        <begin position="390"/>
        <end position="465"/>
    </location>
</feature>
<reference evidence="2 3" key="1">
    <citation type="submission" date="2024-02" db="EMBL/GenBank/DDBJ databases">
        <title>De novo assembly and annotation of 12 fungi associated with fruit tree decline syndrome in Ontario, Canada.</title>
        <authorList>
            <person name="Sulman M."/>
            <person name="Ellouze W."/>
            <person name="Ilyukhin E."/>
        </authorList>
    </citation>
    <scope>NUCLEOTIDE SEQUENCE [LARGE SCALE GENOMIC DNA]</scope>
    <source>
        <strain evidence="2 3">M169</strain>
    </source>
</reference>
<sequence length="490" mass="55405">MEPSKSTPSSSAAGPKPSSGRPKIFGGGTRRSTRIEKKSAVAALANDRTQKQNQGSAEAEPEENVQPQRARPGLQPTETQSSRRPKRKALTSERCLRSTTAPRNTTAEATNRDAFVDDGEDEGGKPAPYHTISEGGPRLKTIAELIVETDRWENFRIPSDNIIANEHVDTRVHQQMRRLAKDGNLTHKLVRGHLIDSVEQFEACWRKRRKPPPNKFWERACECTSGTPGTWMNQLDGADCRQFFLWLLVYFRYGSGKKGTNDFIRAFERLDQLFREEEKKKKSSELDELDRVQQRLRAPANRPLVRSRERTTVGRGAVSKKSGSKTMPEDGNIFRWSAHTNMSDFELSGIDVEGLTPIVDIGGSRKKREEWKRVFDEELEADKERIRQEEAGRAAGEQAAAQGAAAALDPQLMTQGRRRSSRKRPTPPEVDYLMHEMDQQNATKASRKFSEFEEDDEDDDGEEQERLRAAALKRQKLLERHAARGGPKSD</sequence>
<feature type="compositionally biased region" description="Polar residues" evidence="1">
    <location>
        <begin position="97"/>
        <end position="109"/>
    </location>
</feature>
<dbReference type="EMBL" id="JAKNSF020000132">
    <property type="protein sequence ID" value="KAK7712846.1"/>
    <property type="molecule type" value="Genomic_DNA"/>
</dbReference>
<organism evidence="2 3">
    <name type="scientific">Diaporthe eres</name>
    <name type="common">Phomopsis oblonga</name>
    <dbReference type="NCBI Taxonomy" id="83184"/>
    <lineage>
        <taxon>Eukaryota</taxon>
        <taxon>Fungi</taxon>
        <taxon>Dikarya</taxon>
        <taxon>Ascomycota</taxon>
        <taxon>Pezizomycotina</taxon>
        <taxon>Sordariomycetes</taxon>
        <taxon>Sordariomycetidae</taxon>
        <taxon>Diaporthales</taxon>
        <taxon>Diaporthaceae</taxon>
        <taxon>Diaporthe</taxon>
        <taxon>Diaporthe eres species complex</taxon>
    </lineage>
</organism>